<evidence type="ECO:0000313" key="1">
    <source>
        <dbReference type="EMBL" id="AWB69180.1"/>
    </source>
</evidence>
<proteinExistence type="predicted"/>
<reference evidence="1 2" key="1">
    <citation type="submission" date="2018-01" db="EMBL/GenBank/DDBJ databases">
        <title>Genome sequence of a Cantenovulum-like bacteria.</title>
        <authorList>
            <person name="Tan W.R."/>
            <person name="Lau N.-S."/>
            <person name="Go F."/>
            <person name="Amirul A.-A.A."/>
        </authorList>
    </citation>
    <scope>NUCLEOTIDE SEQUENCE [LARGE SCALE GENOMIC DNA]</scope>
    <source>
        <strain evidence="1 2">CCB-QB4</strain>
        <plasmid evidence="2">Plasmid unnamed1</plasmid>
    </source>
</reference>
<dbReference type="Proteomes" id="UP000244441">
    <property type="component" value="Plasmid unnamed1"/>
</dbReference>
<dbReference type="EMBL" id="CP026605">
    <property type="protein sequence ID" value="AWB69180.1"/>
    <property type="molecule type" value="Genomic_DNA"/>
</dbReference>
<keyword evidence="2" id="KW-1185">Reference proteome</keyword>
<dbReference type="AlphaFoldDB" id="A0A2S0VYH3"/>
<geneLocation type="plasmid" evidence="1">
    <name>unnamed1</name>
</geneLocation>
<name>A0A2S0VYH3_9ALTE</name>
<protein>
    <submittedName>
        <fullName evidence="1">Uncharacterized protein</fullName>
    </submittedName>
</protein>
<accession>A0A2S0VYH3</accession>
<gene>
    <name evidence="1" type="ORF">C2869_22010</name>
</gene>
<organism evidence="1 2">
    <name type="scientific">Saccharobesus litoralis</name>
    <dbReference type="NCBI Taxonomy" id="2172099"/>
    <lineage>
        <taxon>Bacteria</taxon>
        <taxon>Pseudomonadati</taxon>
        <taxon>Pseudomonadota</taxon>
        <taxon>Gammaproteobacteria</taxon>
        <taxon>Alteromonadales</taxon>
        <taxon>Alteromonadaceae</taxon>
        <taxon>Saccharobesus</taxon>
    </lineage>
</organism>
<evidence type="ECO:0000313" key="2">
    <source>
        <dbReference type="Proteomes" id="UP000244441"/>
    </source>
</evidence>
<sequence length="61" mass="7284">MNYVKYIRMFSINHPAYLIHNKKAEHTKSANFRREIAAIDYMLIDLAEFSKKVRLLKRAVD</sequence>
<keyword evidence="1" id="KW-0614">Plasmid</keyword>
<dbReference type="KEGG" id="cate:C2869_22010"/>